<feature type="compositionally biased region" description="Low complexity" evidence="3">
    <location>
        <begin position="1"/>
        <end position="12"/>
    </location>
</feature>
<proteinExistence type="predicted"/>
<dbReference type="PANTHER" id="PTHR31644">
    <property type="entry name" value="TRANSCRIPTIONAL ACTIVATOR ARO80-RELATED"/>
    <property type="match status" value="1"/>
</dbReference>
<reference evidence="5 6" key="1">
    <citation type="submission" date="2020-03" db="EMBL/GenBank/DDBJ databases">
        <title>Draft Genome Sequence of Cudoniella acicularis.</title>
        <authorList>
            <person name="Buettner E."/>
            <person name="Kellner H."/>
        </authorList>
    </citation>
    <scope>NUCLEOTIDE SEQUENCE [LARGE SCALE GENOMIC DNA]</scope>
    <source>
        <strain evidence="5 6">DSM 108380</strain>
    </source>
</reference>
<keyword evidence="6" id="KW-1185">Reference proteome</keyword>
<evidence type="ECO:0000256" key="2">
    <source>
        <dbReference type="ARBA" id="ARBA00023242"/>
    </source>
</evidence>
<keyword evidence="1" id="KW-0479">Metal-binding</keyword>
<dbReference type="GO" id="GO:0008270">
    <property type="term" value="F:zinc ion binding"/>
    <property type="evidence" value="ECO:0007669"/>
    <property type="project" value="InterPro"/>
</dbReference>
<feature type="domain" description="Zn(2)-C6 fungal-type" evidence="4">
    <location>
        <begin position="89"/>
        <end position="123"/>
    </location>
</feature>
<dbReference type="InterPro" id="IPR036864">
    <property type="entry name" value="Zn2-C6_fun-type_DNA-bd_sf"/>
</dbReference>
<dbReference type="GO" id="GO:0000981">
    <property type="term" value="F:DNA-binding transcription factor activity, RNA polymerase II-specific"/>
    <property type="evidence" value="ECO:0007669"/>
    <property type="project" value="InterPro"/>
</dbReference>
<dbReference type="SUPFAM" id="SSF57701">
    <property type="entry name" value="Zn2/Cys6 DNA-binding domain"/>
    <property type="match status" value="1"/>
</dbReference>
<dbReference type="SMART" id="SM00906">
    <property type="entry name" value="Fungal_trans"/>
    <property type="match status" value="1"/>
</dbReference>
<dbReference type="Pfam" id="PF00172">
    <property type="entry name" value="Zn_clus"/>
    <property type="match status" value="1"/>
</dbReference>
<gene>
    <name evidence="5" type="ORF">G7Y89_g12681</name>
</gene>
<dbReference type="InterPro" id="IPR001138">
    <property type="entry name" value="Zn2Cys6_DnaBD"/>
</dbReference>
<dbReference type="GO" id="GO:0006351">
    <property type="term" value="P:DNA-templated transcription"/>
    <property type="evidence" value="ECO:0007669"/>
    <property type="project" value="InterPro"/>
</dbReference>
<feature type="compositionally biased region" description="Polar residues" evidence="3">
    <location>
        <begin position="732"/>
        <end position="748"/>
    </location>
</feature>
<feature type="compositionally biased region" description="Gly residues" evidence="3">
    <location>
        <begin position="48"/>
        <end position="74"/>
    </location>
</feature>
<dbReference type="EMBL" id="JAAMPI010001367">
    <property type="protein sequence ID" value="KAF4625486.1"/>
    <property type="molecule type" value="Genomic_DNA"/>
</dbReference>
<feature type="region of interest" description="Disordered" evidence="3">
    <location>
        <begin position="726"/>
        <end position="782"/>
    </location>
</feature>
<dbReference type="InterPro" id="IPR052780">
    <property type="entry name" value="AAA_Catabolism_Regulators"/>
</dbReference>
<feature type="compositionally biased region" description="Polar residues" evidence="3">
    <location>
        <begin position="151"/>
        <end position="165"/>
    </location>
</feature>
<feature type="region of interest" description="Disordered" evidence="3">
    <location>
        <begin position="290"/>
        <end position="327"/>
    </location>
</feature>
<feature type="compositionally biased region" description="Low complexity" evidence="3">
    <location>
        <begin position="166"/>
        <end position="184"/>
    </location>
</feature>
<feature type="region of interest" description="Disordered" evidence="3">
    <location>
        <begin position="801"/>
        <end position="826"/>
    </location>
</feature>
<organism evidence="5 6">
    <name type="scientific">Cudoniella acicularis</name>
    <dbReference type="NCBI Taxonomy" id="354080"/>
    <lineage>
        <taxon>Eukaryota</taxon>
        <taxon>Fungi</taxon>
        <taxon>Dikarya</taxon>
        <taxon>Ascomycota</taxon>
        <taxon>Pezizomycotina</taxon>
        <taxon>Leotiomycetes</taxon>
        <taxon>Helotiales</taxon>
        <taxon>Tricladiaceae</taxon>
        <taxon>Cudoniella</taxon>
    </lineage>
</organism>
<name>A0A8H4R9Y5_9HELO</name>
<dbReference type="Pfam" id="PF04082">
    <property type="entry name" value="Fungal_trans"/>
    <property type="match status" value="1"/>
</dbReference>
<dbReference type="AlphaFoldDB" id="A0A8H4R9Y5"/>
<keyword evidence="2" id="KW-0539">Nucleus</keyword>
<feature type="compositionally biased region" description="Basic and acidic residues" evidence="3">
    <location>
        <begin position="315"/>
        <end position="327"/>
    </location>
</feature>
<evidence type="ECO:0000259" key="4">
    <source>
        <dbReference type="PROSITE" id="PS50048"/>
    </source>
</evidence>
<dbReference type="OrthoDB" id="5818554at2759"/>
<evidence type="ECO:0000256" key="3">
    <source>
        <dbReference type="SAM" id="MobiDB-lite"/>
    </source>
</evidence>
<feature type="compositionally biased region" description="Polar residues" evidence="3">
    <location>
        <begin position="296"/>
        <end position="306"/>
    </location>
</feature>
<dbReference type="PANTHER" id="PTHR31644:SF1">
    <property type="entry name" value="ZN(II)2CYS6 TRANSCRIPTION FACTOR (EUROFUNG)"/>
    <property type="match status" value="1"/>
</dbReference>
<dbReference type="Gene3D" id="4.10.240.10">
    <property type="entry name" value="Zn(2)-C6 fungal-type DNA-binding domain"/>
    <property type="match status" value="1"/>
</dbReference>
<feature type="compositionally biased region" description="Basic and acidic residues" evidence="3">
    <location>
        <begin position="138"/>
        <end position="150"/>
    </location>
</feature>
<dbReference type="CDD" id="cd12148">
    <property type="entry name" value="fungal_TF_MHR"/>
    <property type="match status" value="1"/>
</dbReference>
<sequence length="826" mass="91310">MAQQLQQPQQHPILPPIPVHHPQPPGSGITFSPSAASSSGDGFSQSGMGMGSQNGVGMGGGVQGGIGGVVGNGGRRPPPPLDTMRAYRACLNCRNRKSKCDLDVNGGRPPCRRCQREAKDCVLGESHRGGRRVRKKPKLDEDALKTKEKTPSNLGFQGATKTPNTPSNLGFPSSGGPSPNYSPFQTQGGFDGRENGMGNPQGVGGLQGNPTYPWQQHHPTPSNTAGSDTNSSRHTGDTNLTSPPIDPSFRNRAESTVSLLNKSGVRENIASADLQNPSDALDILAQVADRADDGDSPSSDQNGQSKQKQKRPSSRQHDPSPSKMDDYIHYKPIHEGKISPEMIYHLFSSYEEFFHPFFPIIPLETFDRSRLPWLSRHEPHLFSAILTVASKDNERIHQVCYDHMQQLISMILAGADTNVEAVEALLLLSQWVSHRPQASIAVGRGEEDRVAWMYIGTALRLGYFLGIDRTAFKSDSHEDPAIFNRKRLVWSACYICDRQVSVRLGRGFWARGPGPLSGLKSSDFPTLQPLNPNADNWALIFQANLELTQIFSNVHDILYSSKGHGWKEMLEGSGRLKASLLLTYDYLRLYVNAFAYQATISRALTFQRDSQHTPNRPMPLINASAPDARFIYEALDAAKSLLSTFNNFVDPETLRYMPSPYYLFIIYSAVFLYKARSTTTMTDDERNSVRNMINQTIERLQKASVGSNHMGSRYARLLQMLWRKAPKRGQEAPTSQPNPNIDPQLTASNPPNQNQHQPQNNFDPSFNMGGMNNMGQPNFQPRPSGTFSWLDLGATWNFATQNNSGSGSTGENEDVMLENDNPNLIF</sequence>
<evidence type="ECO:0000313" key="5">
    <source>
        <dbReference type="EMBL" id="KAF4625486.1"/>
    </source>
</evidence>
<dbReference type="GO" id="GO:0005634">
    <property type="term" value="C:nucleus"/>
    <property type="evidence" value="ECO:0007669"/>
    <property type="project" value="TreeGrafter"/>
</dbReference>
<feature type="compositionally biased region" description="Pro residues" evidence="3">
    <location>
        <begin position="13"/>
        <end position="25"/>
    </location>
</feature>
<feature type="region of interest" description="Disordered" evidence="3">
    <location>
        <begin position="125"/>
        <end position="251"/>
    </location>
</feature>
<feature type="region of interest" description="Disordered" evidence="3">
    <location>
        <begin position="1"/>
        <end position="79"/>
    </location>
</feature>
<accession>A0A8H4R9Y5</accession>
<protein>
    <recommendedName>
        <fullName evidence="4">Zn(2)-C6 fungal-type domain-containing protein</fullName>
    </recommendedName>
</protein>
<comment type="caution">
    <text evidence="5">The sequence shown here is derived from an EMBL/GenBank/DDBJ whole genome shotgun (WGS) entry which is preliminary data.</text>
</comment>
<evidence type="ECO:0000256" key="1">
    <source>
        <dbReference type="ARBA" id="ARBA00022723"/>
    </source>
</evidence>
<dbReference type="CDD" id="cd00067">
    <property type="entry name" value="GAL4"/>
    <property type="match status" value="1"/>
</dbReference>
<feature type="compositionally biased region" description="Low complexity" evidence="3">
    <location>
        <begin position="37"/>
        <end position="47"/>
    </location>
</feature>
<dbReference type="InterPro" id="IPR007219">
    <property type="entry name" value="XnlR_reg_dom"/>
</dbReference>
<dbReference type="Proteomes" id="UP000566819">
    <property type="component" value="Unassembled WGS sequence"/>
</dbReference>
<evidence type="ECO:0000313" key="6">
    <source>
        <dbReference type="Proteomes" id="UP000566819"/>
    </source>
</evidence>
<dbReference type="PROSITE" id="PS50048">
    <property type="entry name" value="ZN2_CY6_FUNGAL_2"/>
    <property type="match status" value="1"/>
</dbReference>
<dbReference type="SMART" id="SM00066">
    <property type="entry name" value="GAL4"/>
    <property type="match status" value="1"/>
</dbReference>
<feature type="compositionally biased region" description="Polar residues" evidence="3">
    <location>
        <begin position="208"/>
        <end position="242"/>
    </location>
</feature>
<feature type="compositionally biased region" description="Polar residues" evidence="3">
    <location>
        <begin position="801"/>
        <end position="810"/>
    </location>
</feature>
<dbReference type="GO" id="GO:0003677">
    <property type="term" value="F:DNA binding"/>
    <property type="evidence" value="ECO:0007669"/>
    <property type="project" value="InterPro"/>
</dbReference>
<dbReference type="PROSITE" id="PS00463">
    <property type="entry name" value="ZN2_CY6_FUNGAL_1"/>
    <property type="match status" value="1"/>
</dbReference>
<feature type="compositionally biased region" description="Low complexity" evidence="3">
    <location>
        <begin position="749"/>
        <end position="775"/>
    </location>
</feature>